<gene>
    <name evidence="3" type="ORF">KSP40_PGU012924</name>
</gene>
<reference evidence="3 4" key="1">
    <citation type="journal article" date="2022" name="Nat. Plants">
        <title>Genomes of leafy and leafless Platanthera orchids illuminate the evolution of mycoheterotrophy.</title>
        <authorList>
            <person name="Li M.H."/>
            <person name="Liu K.W."/>
            <person name="Li Z."/>
            <person name="Lu H.C."/>
            <person name="Ye Q.L."/>
            <person name="Zhang D."/>
            <person name="Wang J.Y."/>
            <person name="Li Y.F."/>
            <person name="Zhong Z.M."/>
            <person name="Liu X."/>
            <person name="Yu X."/>
            <person name="Liu D.K."/>
            <person name="Tu X.D."/>
            <person name="Liu B."/>
            <person name="Hao Y."/>
            <person name="Liao X.Y."/>
            <person name="Jiang Y.T."/>
            <person name="Sun W.H."/>
            <person name="Chen J."/>
            <person name="Chen Y.Q."/>
            <person name="Ai Y."/>
            <person name="Zhai J.W."/>
            <person name="Wu S.S."/>
            <person name="Zhou Z."/>
            <person name="Hsiao Y.Y."/>
            <person name="Wu W.L."/>
            <person name="Chen Y.Y."/>
            <person name="Lin Y.F."/>
            <person name="Hsu J.L."/>
            <person name="Li C.Y."/>
            <person name="Wang Z.W."/>
            <person name="Zhao X."/>
            <person name="Zhong W.Y."/>
            <person name="Ma X.K."/>
            <person name="Ma L."/>
            <person name="Huang J."/>
            <person name="Chen G.Z."/>
            <person name="Huang M.Z."/>
            <person name="Huang L."/>
            <person name="Peng D.H."/>
            <person name="Luo Y.B."/>
            <person name="Zou S.Q."/>
            <person name="Chen S.P."/>
            <person name="Lan S."/>
            <person name="Tsai W.C."/>
            <person name="Van de Peer Y."/>
            <person name="Liu Z.J."/>
        </authorList>
    </citation>
    <scope>NUCLEOTIDE SEQUENCE [LARGE SCALE GENOMIC DNA]</scope>
    <source>
        <strain evidence="3">Lor288</strain>
    </source>
</reference>
<proteinExistence type="predicted"/>
<protein>
    <recommendedName>
        <fullName evidence="2">DUF3700 domain-containing protein</fullName>
    </recommendedName>
</protein>
<keyword evidence="4" id="KW-1185">Reference proteome</keyword>
<dbReference type="InterPro" id="IPR024286">
    <property type="entry name" value="DUF3700"/>
</dbReference>
<feature type="domain" description="DUF3700" evidence="2">
    <location>
        <begin position="162"/>
        <end position="230"/>
    </location>
</feature>
<evidence type="ECO:0000259" key="2">
    <source>
        <dbReference type="Pfam" id="PF12481"/>
    </source>
</evidence>
<dbReference type="EMBL" id="JBBWWR010000004">
    <property type="protein sequence ID" value="KAK8967827.1"/>
    <property type="molecule type" value="Genomic_DNA"/>
</dbReference>
<evidence type="ECO:0000256" key="1">
    <source>
        <dbReference type="SAM" id="MobiDB-lite"/>
    </source>
</evidence>
<accession>A0ABR2MUF2</accession>
<organism evidence="3 4">
    <name type="scientific">Platanthera guangdongensis</name>
    <dbReference type="NCBI Taxonomy" id="2320717"/>
    <lineage>
        <taxon>Eukaryota</taxon>
        <taxon>Viridiplantae</taxon>
        <taxon>Streptophyta</taxon>
        <taxon>Embryophyta</taxon>
        <taxon>Tracheophyta</taxon>
        <taxon>Spermatophyta</taxon>
        <taxon>Magnoliopsida</taxon>
        <taxon>Liliopsida</taxon>
        <taxon>Asparagales</taxon>
        <taxon>Orchidaceae</taxon>
        <taxon>Orchidoideae</taxon>
        <taxon>Orchideae</taxon>
        <taxon>Orchidinae</taxon>
        <taxon>Platanthera</taxon>
    </lineage>
</organism>
<dbReference type="Proteomes" id="UP001412067">
    <property type="component" value="Unassembled WGS sequence"/>
</dbReference>
<evidence type="ECO:0000313" key="3">
    <source>
        <dbReference type="EMBL" id="KAK8967827.1"/>
    </source>
</evidence>
<dbReference type="Pfam" id="PF12481">
    <property type="entry name" value="DUF3700"/>
    <property type="match status" value="1"/>
</dbReference>
<name>A0ABR2MUF2_9ASPA</name>
<comment type="caution">
    <text evidence="3">The sequence shown here is derived from an EMBL/GenBank/DDBJ whole genome shotgun (WGS) entry which is preliminary data.</text>
</comment>
<sequence>MEFTSDKTPASWDDESPEGTGSNRPSARLASPWPCRPSARLALPTPTRLEASWSALAHLQDSYMIDSLSDFRDQYEFYGGCRVLSWRGLRIAIRAVELDGLRITAECRAEWSVNSHRRKRLGITGGDHKLIHLSLTQLYEPAALVAVSIFWRECSVQLVKMLGVFSREVAEPPEELVAAGSRTPSPKTRASELINRFVNRNSSAQVISLQLGSSGHLAYSPAGYSPFRPRYGHFILLSPSLRSKLSDSSLIDPSISSPLVDPRLPEDSALRRTLH</sequence>
<feature type="region of interest" description="Disordered" evidence="1">
    <location>
        <begin position="1"/>
        <end position="33"/>
    </location>
</feature>
<evidence type="ECO:0000313" key="4">
    <source>
        <dbReference type="Proteomes" id="UP001412067"/>
    </source>
</evidence>